<dbReference type="Proteomes" id="UP000007875">
    <property type="component" value="Unassembled WGS sequence"/>
</dbReference>
<keyword evidence="7 9" id="KW-0906">Nuclear pore complex</keyword>
<comment type="subcellular location">
    <subcellularLocation>
        <location evidence="1 9">Nucleus</location>
        <location evidence="1 9">Nuclear pore complex</location>
    </subcellularLocation>
</comment>
<name>H2Z562_CIOSA</name>
<dbReference type="Pfam" id="PF05172">
    <property type="entry name" value="RRM_Nup35"/>
    <property type="match status" value="1"/>
</dbReference>
<evidence type="ECO:0000256" key="4">
    <source>
        <dbReference type="ARBA" id="ARBA00022816"/>
    </source>
</evidence>
<keyword evidence="6 9" id="KW-0811">Translocation</keyword>
<dbReference type="AlphaFoldDB" id="H2Z562"/>
<protein>
    <recommendedName>
        <fullName evidence="9">Nucleoporin NUP53</fullName>
    </recommendedName>
</protein>
<dbReference type="STRING" id="51511.ENSCSAVP00000012724"/>
<dbReference type="PANTHER" id="PTHR21527:SF6">
    <property type="entry name" value="NUCLEOPORIN NUP35"/>
    <property type="match status" value="1"/>
</dbReference>
<dbReference type="GO" id="GO:0017056">
    <property type="term" value="F:structural constituent of nuclear pore"/>
    <property type="evidence" value="ECO:0007669"/>
    <property type="project" value="InterPro"/>
</dbReference>
<evidence type="ECO:0000313" key="12">
    <source>
        <dbReference type="Ensembl" id="ENSCSAVP00000012724.1"/>
    </source>
</evidence>
<dbReference type="SUPFAM" id="SSF54928">
    <property type="entry name" value="RNA-binding domain, RBD"/>
    <property type="match status" value="1"/>
</dbReference>
<proteinExistence type="inferred from homology"/>
<feature type="domain" description="RRM Nup35-type" evidence="11">
    <location>
        <begin position="177"/>
        <end position="258"/>
    </location>
</feature>
<feature type="region of interest" description="Disordered" evidence="10">
    <location>
        <begin position="42"/>
        <end position="96"/>
    </location>
</feature>
<dbReference type="InterPro" id="IPR017389">
    <property type="entry name" value="Nucleoporin_NUP53"/>
</dbReference>
<evidence type="ECO:0000256" key="3">
    <source>
        <dbReference type="ARBA" id="ARBA00022448"/>
    </source>
</evidence>
<reference evidence="12" key="3">
    <citation type="submission" date="2025-09" db="UniProtKB">
        <authorList>
            <consortium name="Ensembl"/>
        </authorList>
    </citation>
    <scope>IDENTIFICATION</scope>
</reference>
<dbReference type="eggNOG" id="KOG4285">
    <property type="taxonomic scope" value="Eukaryota"/>
</dbReference>
<feature type="compositionally biased region" description="Polar residues" evidence="10">
    <location>
        <begin position="269"/>
        <end position="288"/>
    </location>
</feature>
<comment type="similarity">
    <text evidence="2 9">Belongs to the Nup35 family.</text>
</comment>
<dbReference type="PROSITE" id="PS51472">
    <property type="entry name" value="RRM_NUP35"/>
    <property type="match status" value="1"/>
</dbReference>
<keyword evidence="4 9" id="KW-0509">mRNA transport</keyword>
<evidence type="ECO:0000256" key="8">
    <source>
        <dbReference type="ARBA" id="ARBA00023242"/>
    </source>
</evidence>
<organism evidence="12 13">
    <name type="scientific">Ciona savignyi</name>
    <name type="common">Pacific transparent sea squirt</name>
    <dbReference type="NCBI Taxonomy" id="51511"/>
    <lineage>
        <taxon>Eukaryota</taxon>
        <taxon>Metazoa</taxon>
        <taxon>Chordata</taxon>
        <taxon>Tunicata</taxon>
        <taxon>Ascidiacea</taxon>
        <taxon>Phlebobranchia</taxon>
        <taxon>Cionidae</taxon>
        <taxon>Ciona</taxon>
    </lineage>
</organism>
<feature type="region of interest" description="Disordered" evidence="10">
    <location>
        <begin position="1"/>
        <end position="20"/>
    </location>
</feature>
<reference evidence="12" key="2">
    <citation type="submission" date="2025-08" db="UniProtKB">
        <authorList>
            <consortium name="Ensembl"/>
        </authorList>
    </citation>
    <scope>IDENTIFICATION</scope>
</reference>
<dbReference type="GO" id="GO:0051028">
    <property type="term" value="P:mRNA transport"/>
    <property type="evidence" value="ECO:0007669"/>
    <property type="project" value="UniProtKB-UniRule"/>
</dbReference>
<accession>H2Z562</accession>
<keyword evidence="5 9" id="KW-0653">Protein transport</keyword>
<feature type="region of interest" description="Disordered" evidence="10">
    <location>
        <begin position="263"/>
        <end position="293"/>
    </location>
</feature>
<dbReference type="GO" id="GO:0044613">
    <property type="term" value="C:nuclear pore central transport channel"/>
    <property type="evidence" value="ECO:0007669"/>
    <property type="project" value="TreeGrafter"/>
</dbReference>
<feature type="compositionally biased region" description="Polar residues" evidence="10">
    <location>
        <begin position="65"/>
        <end position="90"/>
    </location>
</feature>
<keyword evidence="3 9" id="KW-0813">Transport</keyword>
<dbReference type="GO" id="GO:0044615">
    <property type="term" value="C:nuclear pore nuclear basket"/>
    <property type="evidence" value="ECO:0007669"/>
    <property type="project" value="TreeGrafter"/>
</dbReference>
<keyword evidence="8 9" id="KW-0539">Nucleus</keyword>
<evidence type="ECO:0000256" key="9">
    <source>
        <dbReference type="PIRNR" id="PIRNR038119"/>
    </source>
</evidence>
<evidence type="ECO:0000256" key="10">
    <source>
        <dbReference type="SAM" id="MobiDB-lite"/>
    </source>
</evidence>
<dbReference type="GO" id="GO:0031965">
    <property type="term" value="C:nuclear membrane"/>
    <property type="evidence" value="ECO:0007669"/>
    <property type="project" value="InterPro"/>
</dbReference>
<dbReference type="FunCoup" id="H2Z562">
    <property type="interactions" value="392"/>
</dbReference>
<dbReference type="PANTHER" id="PTHR21527">
    <property type="entry name" value="NUCLEOPORIN NUP35"/>
    <property type="match status" value="1"/>
</dbReference>
<dbReference type="GO" id="GO:0005543">
    <property type="term" value="F:phospholipid binding"/>
    <property type="evidence" value="ECO:0007669"/>
    <property type="project" value="TreeGrafter"/>
</dbReference>
<dbReference type="InParanoid" id="H2Z562"/>
<evidence type="ECO:0000256" key="2">
    <source>
        <dbReference type="ARBA" id="ARBA00009454"/>
    </source>
</evidence>
<dbReference type="InterPro" id="IPR012677">
    <property type="entry name" value="Nucleotide-bd_a/b_plait_sf"/>
</dbReference>
<evidence type="ECO:0000313" key="13">
    <source>
        <dbReference type="Proteomes" id="UP000007875"/>
    </source>
</evidence>
<dbReference type="GO" id="GO:0006999">
    <property type="term" value="P:nuclear pore organization"/>
    <property type="evidence" value="ECO:0007669"/>
    <property type="project" value="TreeGrafter"/>
</dbReference>
<dbReference type="InterPro" id="IPR035979">
    <property type="entry name" value="RBD_domain_sf"/>
</dbReference>
<sequence length="334" mass="35816">MENSEPMMLGSPVGNPGHISPAGNQFLPGYLMGDPAITTTPVLNRSLAGHPPTNLYGSPAPSGLHSRTSPTTQRMSLRSPKTVSFSNTATPKEKAGAPPVATLMEDFGNLDCSSGRLTDGFSRSFAHHDSINRSYHGTPSTPKVPTNTWGPKVKTPPSPAQLDPFYTQGEALTPDVQLDDTWVTVFGFPASSASFVLQRFSQFGSIVHHRVAADDGNWMHIHYESRLQARKALSRNGKIIGGNVMIGVVPCIDVDVMSNGVDRTPLKPRSSNTPLTHPNVTRLSTPCSTPKPPTIRPLTAAYNASASDNKVVNDVRTPQKSSGMVTKAMDYLFG</sequence>
<keyword evidence="13" id="KW-1185">Reference proteome</keyword>
<dbReference type="FunFam" id="3.30.70.330:FF:000095">
    <property type="entry name" value="Putative Nucleoporin NUP53"/>
    <property type="match status" value="1"/>
</dbReference>
<reference evidence="13" key="1">
    <citation type="submission" date="2003-08" db="EMBL/GenBank/DDBJ databases">
        <authorList>
            <person name="Birren B."/>
            <person name="Nusbaum C."/>
            <person name="Abebe A."/>
            <person name="Abouelleil A."/>
            <person name="Adekoya E."/>
            <person name="Ait-zahra M."/>
            <person name="Allen N."/>
            <person name="Allen T."/>
            <person name="An P."/>
            <person name="Anderson M."/>
            <person name="Anderson S."/>
            <person name="Arachchi H."/>
            <person name="Armbruster J."/>
            <person name="Bachantsang P."/>
            <person name="Baldwin J."/>
            <person name="Barry A."/>
            <person name="Bayul T."/>
            <person name="Blitshsteyn B."/>
            <person name="Bloom T."/>
            <person name="Blye J."/>
            <person name="Boguslavskiy L."/>
            <person name="Borowsky M."/>
            <person name="Boukhgalter B."/>
            <person name="Brunache A."/>
            <person name="Butler J."/>
            <person name="Calixte N."/>
            <person name="Calvo S."/>
            <person name="Camarata J."/>
            <person name="Campo K."/>
            <person name="Chang J."/>
            <person name="Cheshatsang Y."/>
            <person name="Citroen M."/>
            <person name="Collymore A."/>
            <person name="Considine T."/>
            <person name="Cook A."/>
            <person name="Cooke P."/>
            <person name="Corum B."/>
            <person name="Cuomo C."/>
            <person name="David R."/>
            <person name="Dawoe T."/>
            <person name="Degray S."/>
            <person name="Dodge S."/>
            <person name="Dooley K."/>
            <person name="Dorje P."/>
            <person name="Dorjee K."/>
            <person name="Dorris L."/>
            <person name="Duffey N."/>
            <person name="Dupes A."/>
            <person name="Elkins T."/>
            <person name="Engels R."/>
            <person name="Erickson J."/>
            <person name="Farina A."/>
            <person name="Faro S."/>
            <person name="Ferreira P."/>
            <person name="Fischer H."/>
            <person name="Fitzgerald M."/>
            <person name="Foley K."/>
            <person name="Gage D."/>
            <person name="Galagan J."/>
            <person name="Gearin G."/>
            <person name="Gnerre S."/>
            <person name="Gnirke A."/>
            <person name="Goyette A."/>
            <person name="Graham J."/>
            <person name="Grandbois E."/>
            <person name="Gyaltsen K."/>
            <person name="Hafez N."/>
            <person name="Hagopian D."/>
            <person name="Hagos B."/>
            <person name="Hall J."/>
            <person name="Hatcher B."/>
            <person name="Heller A."/>
            <person name="Higgins H."/>
            <person name="Honan T."/>
            <person name="Horn A."/>
            <person name="Houde N."/>
            <person name="Hughes L."/>
            <person name="Hulme W."/>
            <person name="Husby E."/>
            <person name="Iliev I."/>
            <person name="Jaffe D."/>
            <person name="Jones C."/>
            <person name="Kamal M."/>
            <person name="Kamat A."/>
            <person name="Kamvysselis M."/>
            <person name="Karlsson E."/>
            <person name="Kells C."/>
            <person name="Kieu A."/>
            <person name="Kisner P."/>
            <person name="Kodira C."/>
            <person name="Kulbokas E."/>
            <person name="Labutti K."/>
            <person name="Lama D."/>
            <person name="Landers T."/>
            <person name="Leger J."/>
            <person name="Levine S."/>
            <person name="Lewis D."/>
            <person name="Lewis T."/>
            <person name="Lindblad-toh K."/>
            <person name="Liu X."/>
            <person name="Lokyitsang T."/>
            <person name="Lokyitsang Y."/>
            <person name="Lucien O."/>
            <person name="Lui A."/>
            <person name="Ma L.J."/>
            <person name="Mabbitt R."/>
            <person name="Macdonald J."/>
            <person name="Maclean C."/>
            <person name="Major J."/>
            <person name="Manning J."/>
            <person name="Marabella R."/>
            <person name="Maru K."/>
            <person name="Matthews C."/>
            <person name="Mauceli E."/>
            <person name="Mccarthy M."/>
            <person name="Mcdonough S."/>
            <person name="Mcghee T."/>
            <person name="Meldrim J."/>
            <person name="Meneus L."/>
            <person name="Mesirov J."/>
            <person name="Mihalev A."/>
            <person name="Mihova T."/>
            <person name="Mikkelsen T."/>
            <person name="Mlenga V."/>
            <person name="Moru K."/>
            <person name="Mozes J."/>
            <person name="Mulrain L."/>
            <person name="Munson G."/>
            <person name="Naylor J."/>
            <person name="Newes C."/>
            <person name="Nguyen C."/>
            <person name="Nguyen N."/>
            <person name="Nguyen T."/>
            <person name="Nicol R."/>
            <person name="Nielsen C."/>
            <person name="Nizzari M."/>
            <person name="Norbu C."/>
            <person name="Norbu N."/>
            <person name="O'donnell P."/>
            <person name="Okoawo O."/>
            <person name="O'leary S."/>
            <person name="Omotosho B."/>
            <person name="O'neill K."/>
            <person name="Osman S."/>
            <person name="Parker S."/>
            <person name="Perrin D."/>
            <person name="Phunkhang P."/>
            <person name="Piqani B."/>
            <person name="Purcell S."/>
            <person name="Rachupka T."/>
            <person name="Ramasamy U."/>
            <person name="Rameau R."/>
            <person name="Ray V."/>
            <person name="Raymond C."/>
            <person name="Retta R."/>
            <person name="Richardson S."/>
            <person name="Rise C."/>
            <person name="Rodriguez J."/>
            <person name="Rogers J."/>
            <person name="Rogov P."/>
            <person name="Rutman M."/>
            <person name="Schupbach R."/>
            <person name="Seaman C."/>
            <person name="Settipalli S."/>
            <person name="Sharpe T."/>
            <person name="Sheridan J."/>
            <person name="Sherpa N."/>
            <person name="Shi J."/>
            <person name="Smirnov S."/>
            <person name="Smith C."/>
            <person name="Sougnez C."/>
            <person name="Spencer B."/>
            <person name="Stalker J."/>
            <person name="Stange-thomann N."/>
            <person name="Stavropoulos S."/>
            <person name="Stetson K."/>
            <person name="Stone C."/>
            <person name="Stone S."/>
            <person name="Stubbs M."/>
            <person name="Talamas J."/>
            <person name="Tchuinga P."/>
            <person name="Tenzing P."/>
            <person name="Tesfaye S."/>
            <person name="Theodore J."/>
            <person name="Thoulutsang Y."/>
            <person name="Topham K."/>
            <person name="Towey S."/>
            <person name="Tsamla T."/>
            <person name="Tsomo N."/>
            <person name="Vallee D."/>
            <person name="Vassiliev H."/>
            <person name="Venkataraman V."/>
            <person name="Vinson J."/>
            <person name="Vo A."/>
            <person name="Wade C."/>
            <person name="Wang S."/>
            <person name="Wangchuk T."/>
            <person name="Wangdi T."/>
            <person name="Whittaker C."/>
            <person name="Wilkinson J."/>
            <person name="Wu Y."/>
            <person name="Wyman D."/>
            <person name="Yadav S."/>
            <person name="Yang S."/>
            <person name="Yang X."/>
            <person name="Yeager S."/>
            <person name="Yee E."/>
            <person name="Young G."/>
            <person name="Zainoun J."/>
            <person name="Zembeck L."/>
            <person name="Zimmer A."/>
            <person name="Zody M."/>
            <person name="Lander E."/>
        </authorList>
    </citation>
    <scope>NUCLEOTIDE SEQUENCE [LARGE SCALE GENOMIC DNA]</scope>
</reference>
<dbReference type="GO" id="GO:0003676">
    <property type="term" value="F:nucleic acid binding"/>
    <property type="evidence" value="ECO:0007669"/>
    <property type="project" value="InterPro"/>
</dbReference>
<dbReference type="InterPro" id="IPR007846">
    <property type="entry name" value="RRM_NUP35_dom"/>
</dbReference>
<comment type="function">
    <text evidence="9">Functions as a component of the nuclear pore complex (NPC).</text>
</comment>
<evidence type="ECO:0000256" key="6">
    <source>
        <dbReference type="ARBA" id="ARBA00023010"/>
    </source>
</evidence>
<dbReference type="PIRSF" id="PIRSF038119">
    <property type="entry name" value="Nucleoporin_NUP53"/>
    <property type="match status" value="1"/>
</dbReference>
<dbReference type="GeneTree" id="ENSGT00390000005923"/>
<evidence type="ECO:0000256" key="1">
    <source>
        <dbReference type="ARBA" id="ARBA00004567"/>
    </source>
</evidence>
<dbReference type="GO" id="GO:0006607">
    <property type="term" value="P:NLS-bearing protein import into nucleus"/>
    <property type="evidence" value="ECO:0007669"/>
    <property type="project" value="TreeGrafter"/>
</dbReference>
<evidence type="ECO:0000256" key="7">
    <source>
        <dbReference type="ARBA" id="ARBA00023132"/>
    </source>
</evidence>
<dbReference type="HOGENOM" id="CLU_056189_0_0_1"/>
<dbReference type="Ensembl" id="ENSCSAVT00000012872.1">
    <property type="protein sequence ID" value="ENSCSAVP00000012724.1"/>
    <property type="gene ID" value="ENSCSAVG00000007467.1"/>
</dbReference>
<evidence type="ECO:0000256" key="5">
    <source>
        <dbReference type="ARBA" id="ARBA00022927"/>
    </source>
</evidence>
<dbReference type="Gene3D" id="3.30.70.330">
    <property type="match status" value="1"/>
</dbReference>
<dbReference type="CDD" id="cd12722">
    <property type="entry name" value="RRM_Nup53"/>
    <property type="match status" value="1"/>
</dbReference>
<evidence type="ECO:0000259" key="11">
    <source>
        <dbReference type="PROSITE" id="PS51472"/>
    </source>
</evidence>
<dbReference type="OMA" id="DKENCNA"/>